<dbReference type="InterPro" id="IPR056884">
    <property type="entry name" value="NPHP3-like_N"/>
</dbReference>
<feature type="region of interest" description="Disordered" evidence="3">
    <location>
        <begin position="1"/>
        <end position="24"/>
    </location>
</feature>
<evidence type="ECO:0000259" key="4">
    <source>
        <dbReference type="Pfam" id="PF24809"/>
    </source>
</evidence>
<dbReference type="SMART" id="SM00248">
    <property type="entry name" value="ANK"/>
    <property type="match status" value="4"/>
</dbReference>
<keyword evidence="7" id="KW-1185">Reference proteome</keyword>
<dbReference type="Pfam" id="PF24883">
    <property type="entry name" value="NPHP3_N"/>
    <property type="match status" value="1"/>
</dbReference>
<evidence type="ECO:0008006" key="8">
    <source>
        <dbReference type="Google" id="ProtNLM"/>
    </source>
</evidence>
<dbReference type="PROSITE" id="PS50088">
    <property type="entry name" value="ANK_REPEAT"/>
    <property type="match status" value="2"/>
</dbReference>
<organism evidence="6 7">
    <name type="scientific">Cercophora scortea</name>
    <dbReference type="NCBI Taxonomy" id="314031"/>
    <lineage>
        <taxon>Eukaryota</taxon>
        <taxon>Fungi</taxon>
        <taxon>Dikarya</taxon>
        <taxon>Ascomycota</taxon>
        <taxon>Pezizomycotina</taxon>
        <taxon>Sordariomycetes</taxon>
        <taxon>Sordariomycetidae</taxon>
        <taxon>Sordariales</taxon>
        <taxon>Lasiosphaeriaceae</taxon>
        <taxon>Cercophora</taxon>
    </lineage>
</organism>
<dbReference type="Pfam" id="PF12796">
    <property type="entry name" value="Ank_2"/>
    <property type="match status" value="1"/>
</dbReference>
<dbReference type="AlphaFoldDB" id="A0AAE0IMU3"/>
<dbReference type="InterPro" id="IPR036770">
    <property type="entry name" value="Ankyrin_rpt-contain_sf"/>
</dbReference>
<feature type="domain" description="Nephrocystin 3-like N-terminal" evidence="5">
    <location>
        <begin position="296"/>
        <end position="468"/>
    </location>
</feature>
<sequence length="1147" mass="126757">MLSEVDQDHRSLPPPTNMPHAKIVEPESPDSQIRLVMAISEFAATLQSSQKAAFKTMRSSKPPSAIDIIKLTEELNRDGSRSHRSSWRPFGTRLFPILERICLFSKVGDILVGGSQNMLASGVWAALRVSLQGAMNFLSFFDKLSEMLLRIGRHSNIQHDLVALFPGCPEIQNSMCEYLVLVIELCKRVVSFSQRSLISHIASSLGSSFDCEFGSFEPRLDTLASLIDHRAKVLTIQSQLGCETAIKRASRLLGALSQHGHPFERISEHQRLQMLDRLSPFQHIHDSAWRRERKRGSTPWVLQNATYRNWRDSPNQSHLLISGILGSGKTVLLANIVSDLFAISPTTNLNLQCRTDIRAPPIIVASIFCQYNNKSTLEPQNIFGSIAHQFIKALDDHAATELFNTTWTSIRHASLDVDALVRQLPVHHRYYVVVDALDELSLSGAEEVLSTLSAWSSVINLRLCFSARSETLVLGSVSAGLLTAPFETINMSNQEREKELAEFIEAEVLRRRHVRPICPELLEVVKKTLINGAQGMYLWVVLQLETIFPLHHNQCVMSDSDITGILENLPQGLQESFDRALGRVFDTSKGRKLFEIVAGAVRPMTLDEIRVAMNVQPGETDWNPETLIINGDAMVRCCSGGLLEVDEESLAVQYIHHSALQHLVNLATSPAGAQFGFTLAAADVFMGALCVTYLNSSVLHDQQLAIKTSVPLDVSRTAEAICTSMLSQGGSLGRFASAFHKRSKSASQLSVDLGRVLDEFRSQPCETVDGRQLLEYANENWPKHTEGFPFGVDNRIWTLFSRLLDPEPPRQLQVPWRNHAHGRQASGLHRALEWAAVNGHNGIYRLIFLGKNDMQSTKAMARLVKERGKHFRIRGSNLGDILSRCMLLVVTDAMDDASATSIVEALLRLGACPNIPCFWTGISPLEISLFHLRYYISGRIVELLLEHGANPEGTPGYVAKEMRTPLLTAIQSGSKRVVELLLQHGASPNAKAGDLTPLGLAVDMATGDSRVTSEVSFRVLDTLVSTTRKTDGKREVIDLNTLYRGINHPRITSPLHTAIMRRRKEVVDLLLTSGCSPNIVADGTTPLQLAIRQMPQIVPCLLAAGALPDRLTGQGEDDVVAVEHALTVAMETGDLTTSALRTARGHP</sequence>
<evidence type="ECO:0000313" key="6">
    <source>
        <dbReference type="EMBL" id="KAK3328063.1"/>
    </source>
</evidence>
<keyword evidence="2" id="KW-0040">ANK repeat</keyword>
<evidence type="ECO:0000256" key="3">
    <source>
        <dbReference type="SAM" id="MobiDB-lite"/>
    </source>
</evidence>
<dbReference type="SUPFAM" id="SSF48403">
    <property type="entry name" value="Ankyrin repeat"/>
    <property type="match status" value="1"/>
</dbReference>
<gene>
    <name evidence="6" type="ORF">B0T19DRAFT_182155</name>
</gene>
<feature type="compositionally biased region" description="Basic and acidic residues" evidence="3">
    <location>
        <begin position="1"/>
        <end position="11"/>
    </location>
</feature>
<dbReference type="PANTHER" id="PTHR10039">
    <property type="entry name" value="AMELOGENIN"/>
    <property type="match status" value="1"/>
</dbReference>
<evidence type="ECO:0000256" key="1">
    <source>
        <dbReference type="ARBA" id="ARBA00022737"/>
    </source>
</evidence>
<feature type="repeat" description="ANK" evidence="2">
    <location>
        <begin position="961"/>
        <end position="993"/>
    </location>
</feature>
<protein>
    <recommendedName>
        <fullName evidence="8">NACHT domain-containing protein</fullName>
    </recommendedName>
</protein>
<dbReference type="InterPro" id="IPR027417">
    <property type="entry name" value="P-loop_NTPase"/>
</dbReference>
<name>A0AAE0IMU3_9PEZI</name>
<dbReference type="Pfam" id="PF24809">
    <property type="entry name" value="DUF7708"/>
    <property type="match status" value="1"/>
</dbReference>
<dbReference type="Proteomes" id="UP001286456">
    <property type="component" value="Unassembled WGS sequence"/>
</dbReference>
<dbReference type="Gene3D" id="1.25.40.20">
    <property type="entry name" value="Ankyrin repeat-containing domain"/>
    <property type="match status" value="2"/>
</dbReference>
<dbReference type="InterPro" id="IPR002110">
    <property type="entry name" value="Ankyrin_rpt"/>
</dbReference>
<proteinExistence type="predicted"/>
<feature type="domain" description="DUF7708" evidence="4">
    <location>
        <begin position="98"/>
        <end position="233"/>
    </location>
</feature>
<evidence type="ECO:0000259" key="5">
    <source>
        <dbReference type="Pfam" id="PF24883"/>
    </source>
</evidence>
<accession>A0AAE0IMU3</accession>
<reference evidence="6" key="1">
    <citation type="journal article" date="2023" name="Mol. Phylogenet. Evol.">
        <title>Genome-scale phylogeny and comparative genomics of the fungal order Sordariales.</title>
        <authorList>
            <person name="Hensen N."/>
            <person name="Bonometti L."/>
            <person name="Westerberg I."/>
            <person name="Brannstrom I.O."/>
            <person name="Guillou S."/>
            <person name="Cros-Aarteil S."/>
            <person name="Calhoun S."/>
            <person name="Haridas S."/>
            <person name="Kuo A."/>
            <person name="Mondo S."/>
            <person name="Pangilinan J."/>
            <person name="Riley R."/>
            <person name="LaButti K."/>
            <person name="Andreopoulos B."/>
            <person name="Lipzen A."/>
            <person name="Chen C."/>
            <person name="Yan M."/>
            <person name="Daum C."/>
            <person name="Ng V."/>
            <person name="Clum A."/>
            <person name="Steindorff A."/>
            <person name="Ohm R.A."/>
            <person name="Martin F."/>
            <person name="Silar P."/>
            <person name="Natvig D.O."/>
            <person name="Lalanne C."/>
            <person name="Gautier V."/>
            <person name="Ament-Velasquez S.L."/>
            <person name="Kruys A."/>
            <person name="Hutchinson M.I."/>
            <person name="Powell A.J."/>
            <person name="Barry K."/>
            <person name="Miller A.N."/>
            <person name="Grigoriev I.V."/>
            <person name="Debuchy R."/>
            <person name="Gladieux P."/>
            <person name="Hiltunen Thoren M."/>
            <person name="Johannesson H."/>
        </authorList>
    </citation>
    <scope>NUCLEOTIDE SEQUENCE</scope>
    <source>
        <strain evidence="6">SMH4131-1</strain>
    </source>
</reference>
<dbReference type="Pfam" id="PF00023">
    <property type="entry name" value="Ank"/>
    <property type="match status" value="1"/>
</dbReference>
<dbReference type="EMBL" id="JAUEPO010000003">
    <property type="protein sequence ID" value="KAK3328063.1"/>
    <property type="molecule type" value="Genomic_DNA"/>
</dbReference>
<keyword evidence="1" id="KW-0677">Repeat</keyword>
<comment type="caution">
    <text evidence="6">The sequence shown here is derived from an EMBL/GenBank/DDBJ whole genome shotgun (WGS) entry which is preliminary data.</text>
</comment>
<dbReference type="PROSITE" id="PS50297">
    <property type="entry name" value="ANK_REP_REGION"/>
    <property type="match status" value="1"/>
</dbReference>
<evidence type="ECO:0000256" key="2">
    <source>
        <dbReference type="PROSITE-ProRule" id="PRU00023"/>
    </source>
</evidence>
<evidence type="ECO:0000313" key="7">
    <source>
        <dbReference type="Proteomes" id="UP001286456"/>
    </source>
</evidence>
<dbReference type="SUPFAM" id="SSF52540">
    <property type="entry name" value="P-loop containing nucleoside triphosphate hydrolases"/>
    <property type="match status" value="1"/>
</dbReference>
<reference evidence="6" key="2">
    <citation type="submission" date="2023-06" db="EMBL/GenBank/DDBJ databases">
        <authorList>
            <consortium name="Lawrence Berkeley National Laboratory"/>
            <person name="Haridas S."/>
            <person name="Hensen N."/>
            <person name="Bonometti L."/>
            <person name="Westerberg I."/>
            <person name="Brannstrom I.O."/>
            <person name="Guillou S."/>
            <person name="Cros-Aarteil S."/>
            <person name="Calhoun S."/>
            <person name="Kuo A."/>
            <person name="Mondo S."/>
            <person name="Pangilinan J."/>
            <person name="Riley R."/>
            <person name="Labutti K."/>
            <person name="Andreopoulos B."/>
            <person name="Lipzen A."/>
            <person name="Chen C."/>
            <person name="Yanf M."/>
            <person name="Daum C."/>
            <person name="Ng V."/>
            <person name="Clum A."/>
            <person name="Steindorff A."/>
            <person name="Ohm R."/>
            <person name="Martin F."/>
            <person name="Silar P."/>
            <person name="Natvig D."/>
            <person name="Lalanne C."/>
            <person name="Gautier V."/>
            <person name="Ament-Velasquez S.L."/>
            <person name="Kruys A."/>
            <person name="Hutchinson M.I."/>
            <person name="Powell A.J."/>
            <person name="Barry K."/>
            <person name="Miller A.N."/>
            <person name="Grigoriev I.V."/>
            <person name="Debuchy R."/>
            <person name="Gladieux P."/>
            <person name="Thoren M.H."/>
            <person name="Johannesson H."/>
        </authorList>
    </citation>
    <scope>NUCLEOTIDE SEQUENCE</scope>
    <source>
        <strain evidence="6">SMH4131-1</strain>
    </source>
</reference>
<dbReference type="InterPro" id="IPR056125">
    <property type="entry name" value="DUF7708"/>
</dbReference>
<dbReference type="PANTHER" id="PTHR10039:SF10">
    <property type="entry name" value="NACHT DOMAIN-CONTAINING PROTEIN"/>
    <property type="match status" value="1"/>
</dbReference>
<feature type="repeat" description="ANK" evidence="2">
    <location>
        <begin position="1050"/>
        <end position="1082"/>
    </location>
</feature>
<dbReference type="Gene3D" id="3.40.50.300">
    <property type="entry name" value="P-loop containing nucleotide triphosphate hydrolases"/>
    <property type="match status" value="1"/>
</dbReference>